<evidence type="ECO:0000313" key="8">
    <source>
        <dbReference type="EMBL" id="XDO98384.1"/>
    </source>
</evidence>
<dbReference type="InterPro" id="IPR013149">
    <property type="entry name" value="ADH-like_C"/>
</dbReference>
<dbReference type="AlphaFoldDB" id="A0AB39KX75"/>
<keyword evidence="3 5" id="KW-0862">Zinc</keyword>
<dbReference type="InterPro" id="IPR011032">
    <property type="entry name" value="GroES-like_sf"/>
</dbReference>
<comment type="similarity">
    <text evidence="5">Belongs to the zinc-containing alcohol dehydrogenase family.</text>
</comment>
<sequence>MKAICWQGKKDLRCEEVPDPIIQDPKDAIIRVTSTCICGSDLHLMNGFVPTMCPGDVMGHEPMGEVVEVGAEAKALGLKVGDRVVVPFQMICGECDQCRAGNFSVCQRTNRNADLAKAFFGDTTAGLFGYSHITGGYAGGQAEYMRVPFAATTVIKVPQTGPDEKYLFLSDIWPTGWQAAAFADIQETDTVAVWGCGPVGLFAIQSALVMGAKRVIAIDDIPERLEKARGLGAEVLDRSQSKVIPTLKEMTGGHGPEKCIDAVGLEAHGPTPALEWIDRMQAAMKLETERPVALREAIMACKAAGIVSIPGVYGGLSNMIPMGALMNKGLTIRAGQTHVKRWTDDLLRRIEEGQIDPSFVITHVEPLSMAPQMYKTFRDKQDGCIKVVLKPGA</sequence>
<evidence type="ECO:0000256" key="2">
    <source>
        <dbReference type="ARBA" id="ARBA00022723"/>
    </source>
</evidence>
<dbReference type="Gene3D" id="3.40.50.720">
    <property type="entry name" value="NAD(P)-binding Rossmann-like Domain"/>
    <property type="match status" value="1"/>
</dbReference>
<dbReference type="SUPFAM" id="SSF50129">
    <property type="entry name" value="GroES-like"/>
    <property type="match status" value="1"/>
</dbReference>
<dbReference type="SUPFAM" id="SSF51735">
    <property type="entry name" value="NAD(P)-binding Rossmann-fold domains"/>
    <property type="match status" value="1"/>
</dbReference>
<evidence type="ECO:0000259" key="7">
    <source>
        <dbReference type="Pfam" id="PF08240"/>
    </source>
</evidence>
<dbReference type="Pfam" id="PF08240">
    <property type="entry name" value="ADH_N"/>
    <property type="match status" value="1"/>
</dbReference>
<dbReference type="InterPro" id="IPR002328">
    <property type="entry name" value="ADH_Zn_CS"/>
</dbReference>
<dbReference type="EC" id="1.1.1.-" evidence="8"/>
<dbReference type="GO" id="GO:0008270">
    <property type="term" value="F:zinc ion binding"/>
    <property type="evidence" value="ECO:0007669"/>
    <property type="project" value="InterPro"/>
</dbReference>
<keyword evidence="2 5" id="KW-0479">Metal-binding</keyword>
<dbReference type="PANTHER" id="PTHR42813">
    <property type="entry name" value="ZINC-TYPE ALCOHOL DEHYDROGENASE-LIKE"/>
    <property type="match status" value="1"/>
</dbReference>
<dbReference type="Gene3D" id="3.90.180.10">
    <property type="entry name" value="Medium-chain alcohol dehydrogenases, catalytic domain"/>
    <property type="match status" value="1"/>
</dbReference>
<evidence type="ECO:0000256" key="1">
    <source>
        <dbReference type="ARBA" id="ARBA00001947"/>
    </source>
</evidence>
<evidence type="ECO:0000256" key="5">
    <source>
        <dbReference type="RuleBase" id="RU361277"/>
    </source>
</evidence>
<organism evidence="8">
    <name type="scientific">Caulobacter sp. 73W</name>
    <dbReference type="NCBI Taxonomy" id="3161137"/>
    <lineage>
        <taxon>Bacteria</taxon>
        <taxon>Pseudomonadati</taxon>
        <taxon>Pseudomonadota</taxon>
        <taxon>Alphaproteobacteria</taxon>
        <taxon>Caulobacterales</taxon>
        <taxon>Caulobacteraceae</taxon>
        <taxon>Caulobacter</taxon>
    </lineage>
</organism>
<name>A0AB39KX75_9CAUL</name>
<dbReference type="GO" id="GO:0016491">
    <property type="term" value="F:oxidoreductase activity"/>
    <property type="evidence" value="ECO:0007669"/>
    <property type="project" value="UniProtKB-KW"/>
</dbReference>
<dbReference type="EMBL" id="CP158375">
    <property type="protein sequence ID" value="XDO98384.1"/>
    <property type="molecule type" value="Genomic_DNA"/>
</dbReference>
<dbReference type="RefSeq" id="WP_369062248.1">
    <property type="nucleotide sequence ID" value="NZ_CP158375.1"/>
</dbReference>
<feature type="domain" description="Alcohol dehydrogenase-like C-terminal" evidence="6">
    <location>
        <begin position="198"/>
        <end position="266"/>
    </location>
</feature>
<evidence type="ECO:0000259" key="6">
    <source>
        <dbReference type="Pfam" id="PF00107"/>
    </source>
</evidence>
<dbReference type="CDD" id="cd08283">
    <property type="entry name" value="FDH_like_1"/>
    <property type="match status" value="1"/>
</dbReference>
<comment type="cofactor">
    <cofactor evidence="1 5">
        <name>Zn(2+)</name>
        <dbReference type="ChEBI" id="CHEBI:29105"/>
    </cofactor>
</comment>
<dbReference type="PANTHER" id="PTHR42813:SF2">
    <property type="entry name" value="DEHYDROGENASE, ZINC-CONTAINING, PUTATIVE (AFU_ORTHOLOGUE AFUA_2G02810)-RELATED"/>
    <property type="match status" value="1"/>
</dbReference>
<feature type="domain" description="Alcohol dehydrogenase-like N-terminal" evidence="7">
    <location>
        <begin position="25"/>
        <end position="158"/>
    </location>
</feature>
<proteinExistence type="inferred from homology"/>
<gene>
    <name evidence="8" type="ORF">ABOZ73_08215</name>
</gene>
<dbReference type="InterPro" id="IPR013154">
    <property type="entry name" value="ADH-like_N"/>
</dbReference>
<keyword evidence="4 8" id="KW-0560">Oxidoreductase</keyword>
<reference evidence="8" key="1">
    <citation type="submission" date="2024-06" db="EMBL/GenBank/DDBJ databases">
        <title>Caulobacter inopinatus, sp. nov.</title>
        <authorList>
            <person name="Donachie S.P."/>
        </authorList>
    </citation>
    <scope>NUCLEOTIDE SEQUENCE</scope>
    <source>
        <strain evidence="8">73W</strain>
    </source>
</reference>
<evidence type="ECO:0000256" key="4">
    <source>
        <dbReference type="ARBA" id="ARBA00023002"/>
    </source>
</evidence>
<dbReference type="InterPro" id="IPR036291">
    <property type="entry name" value="NAD(P)-bd_dom_sf"/>
</dbReference>
<dbReference type="PROSITE" id="PS00059">
    <property type="entry name" value="ADH_ZINC"/>
    <property type="match status" value="1"/>
</dbReference>
<accession>A0AB39KX75</accession>
<dbReference type="Pfam" id="PF00107">
    <property type="entry name" value="ADH_zinc_N"/>
    <property type="match status" value="1"/>
</dbReference>
<protein>
    <submittedName>
        <fullName evidence="8">Zinc-dependent alcohol dehydrogenase</fullName>
        <ecNumber evidence="8">1.1.1.-</ecNumber>
    </submittedName>
</protein>
<evidence type="ECO:0000256" key="3">
    <source>
        <dbReference type="ARBA" id="ARBA00022833"/>
    </source>
</evidence>